<accession>A0A543JAU2</accession>
<dbReference type="Pfam" id="PF17853">
    <property type="entry name" value="GGDEF_2"/>
    <property type="match status" value="1"/>
</dbReference>
<dbReference type="PANTHER" id="PTHR33744">
    <property type="entry name" value="CARBOHYDRATE DIACID REGULATOR"/>
    <property type="match status" value="1"/>
</dbReference>
<dbReference type="AlphaFoldDB" id="A0A543JAU2"/>
<evidence type="ECO:0000313" key="3">
    <source>
        <dbReference type="EMBL" id="TQM79886.1"/>
    </source>
</evidence>
<dbReference type="Gene3D" id="3.30.450.40">
    <property type="match status" value="1"/>
</dbReference>
<keyword evidence="4" id="KW-1185">Reference proteome</keyword>
<dbReference type="InterPro" id="IPR051448">
    <property type="entry name" value="CdaR-like_regulators"/>
</dbReference>
<reference evidence="3 4" key="1">
    <citation type="submission" date="2019-06" db="EMBL/GenBank/DDBJ databases">
        <title>Sequencing the genomes of 1000 actinobacteria strains.</title>
        <authorList>
            <person name="Klenk H.-P."/>
        </authorList>
    </citation>
    <scope>NUCLEOTIDE SEQUENCE [LARGE SCALE GENOMIC DNA]</scope>
    <source>
        <strain evidence="3 4">DSM 45456</strain>
    </source>
</reference>
<sequence>MAELLDMLASGAPTDAFETLLDDDSRLGGTAGSTPDVKAAVWRAMRVHVHIQRGRTREAGLAALVDAARELASPHDSMAALLHAITRRARQLLHVDMAYIALLDEEQRYSRVHATDGHTSSLSVGLRLPVDGVAAVDQPDGAPFATHNLLADERITLSPAFEEMARAEDLRAVIAVPLGDRSHHHRGVLYVASRKVRHFTADERSLIGSLGILAGLYMETTRARLAAQARTAELEARLSQLTATAEDAHEHHDFQTALLDILFSEDDLHATAAAGAEWLGGNIAVYHADGELRTAAGEPADVDDPAALAAVPGLRTGEPAMVDLGVWVAPLCWQQEHLGTLVLRGPERMTERERGRLRLLARTIVLVLRRDALAAGPTGETRDRWLDDALGDERRAPDRLAERASRIGLDLAEPYLVLVAKPEGELLCPAQAWAGSYVQRVNGLRGSRDGNLVLLLPGADASGAAREVSSALESALGAPVSVGAAGPLTGAAKVHDGYREAVRCADTVIALGVVGGAASARDLGFVGALMSRNRDAAGFVEQVIGPVIDYDRERSADLLPTLQAYFEEGGSPTYAAARLHVHTNTVTRRLDRVKDLLGPGWQKPDQALEIQLALRLLRVRDLLEHRPVTARTPRLPARP</sequence>
<dbReference type="Proteomes" id="UP000316628">
    <property type="component" value="Unassembled WGS sequence"/>
</dbReference>
<comment type="caution">
    <text evidence="3">The sequence shown here is derived from an EMBL/GenBank/DDBJ whole genome shotgun (WGS) entry which is preliminary data.</text>
</comment>
<name>A0A543JAU2_9PSEU</name>
<evidence type="ECO:0000313" key="4">
    <source>
        <dbReference type="Proteomes" id="UP000316628"/>
    </source>
</evidence>
<dbReference type="PANTHER" id="PTHR33744:SF1">
    <property type="entry name" value="DNA-BINDING TRANSCRIPTIONAL ACTIVATOR ADER"/>
    <property type="match status" value="1"/>
</dbReference>
<dbReference type="InterPro" id="IPR042070">
    <property type="entry name" value="PucR_C-HTH_sf"/>
</dbReference>
<dbReference type="InterPro" id="IPR025736">
    <property type="entry name" value="PucR_C-HTH_dom"/>
</dbReference>
<comment type="similarity">
    <text evidence="1">Belongs to the CdaR family.</text>
</comment>
<gene>
    <name evidence="3" type="ORF">FHX81_2197</name>
</gene>
<protein>
    <submittedName>
        <fullName evidence="3">GAF domain-containing protein</fullName>
    </submittedName>
</protein>
<proteinExistence type="inferred from homology"/>
<dbReference type="InterPro" id="IPR029016">
    <property type="entry name" value="GAF-like_dom_sf"/>
</dbReference>
<dbReference type="InterPro" id="IPR003018">
    <property type="entry name" value="GAF"/>
</dbReference>
<dbReference type="EMBL" id="VFPP01000001">
    <property type="protein sequence ID" value="TQM79886.1"/>
    <property type="molecule type" value="Genomic_DNA"/>
</dbReference>
<dbReference type="SMART" id="SM00065">
    <property type="entry name" value="GAF"/>
    <property type="match status" value="1"/>
</dbReference>
<organism evidence="3 4">
    <name type="scientific">Saccharothrix saharensis</name>
    <dbReference type="NCBI Taxonomy" id="571190"/>
    <lineage>
        <taxon>Bacteria</taxon>
        <taxon>Bacillati</taxon>
        <taxon>Actinomycetota</taxon>
        <taxon>Actinomycetes</taxon>
        <taxon>Pseudonocardiales</taxon>
        <taxon>Pseudonocardiaceae</taxon>
        <taxon>Saccharothrix</taxon>
    </lineage>
</organism>
<dbReference type="Pfam" id="PF13556">
    <property type="entry name" value="HTH_30"/>
    <property type="match status" value="1"/>
</dbReference>
<dbReference type="Pfam" id="PF13185">
    <property type="entry name" value="GAF_2"/>
    <property type="match status" value="1"/>
</dbReference>
<dbReference type="Gene3D" id="1.10.10.2840">
    <property type="entry name" value="PucR C-terminal helix-turn-helix domain"/>
    <property type="match status" value="1"/>
</dbReference>
<evidence type="ECO:0000259" key="2">
    <source>
        <dbReference type="SMART" id="SM00065"/>
    </source>
</evidence>
<dbReference type="InterPro" id="IPR041522">
    <property type="entry name" value="CdaR_GGDEF"/>
</dbReference>
<dbReference type="SUPFAM" id="SSF55781">
    <property type="entry name" value="GAF domain-like"/>
    <property type="match status" value="1"/>
</dbReference>
<evidence type="ECO:0000256" key="1">
    <source>
        <dbReference type="ARBA" id="ARBA00006754"/>
    </source>
</evidence>
<feature type="domain" description="GAF" evidence="2">
    <location>
        <begin position="77"/>
        <end position="228"/>
    </location>
</feature>